<evidence type="ECO:0000313" key="2">
    <source>
        <dbReference type="Proteomes" id="UP000789920"/>
    </source>
</evidence>
<gene>
    <name evidence="1" type="ORF">RPERSI_LOCUS18064</name>
</gene>
<name>A0ACA9RA15_9GLOM</name>
<evidence type="ECO:0000313" key="1">
    <source>
        <dbReference type="EMBL" id="CAG8784384.1"/>
    </source>
</evidence>
<feature type="non-terminal residue" evidence="1">
    <location>
        <position position="74"/>
    </location>
</feature>
<accession>A0ACA9RA15</accession>
<dbReference type="EMBL" id="CAJVQC010047205">
    <property type="protein sequence ID" value="CAG8784384.1"/>
    <property type="molecule type" value="Genomic_DNA"/>
</dbReference>
<organism evidence="1 2">
    <name type="scientific">Racocetra persica</name>
    <dbReference type="NCBI Taxonomy" id="160502"/>
    <lineage>
        <taxon>Eukaryota</taxon>
        <taxon>Fungi</taxon>
        <taxon>Fungi incertae sedis</taxon>
        <taxon>Mucoromycota</taxon>
        <taxon>Glomeromycotina</taxon>
        <taxon>Glomeromycetes</taxon>
        <taxon>Diversisporales</taxon>
        <taxon>Gigasporaceae</taxon>
        <taxon>Racocetra</taxon>
    </lineage>
</organism>
<protein>
    <submittedName>
        <fullName evidence="1">26336_t:CDS:1</fullName>
    </submittedName>
</protein>
<sequence>DHNSLEDSKGIRYYNHNFNSQIDKFELIDYRIENNKHVDMIVYPDVKRKLENRSHRTKRKKIQFKGYKERKIDY</sequence>
<dbReference type="Proteomes" id="UP000789920">
    <property type="component" value="Unassembled WGS sequence"/>
</dbReference>
<proteinExistence type="predicted"/>
<comment type="caution">
    <text evidence="1">The sequence shown here is derived from an EMBL/GenBank/DDBJ whole genome shotgun (WGS) entry which is preliminary data.</text>
</comment>
<keyword evidence="2" id="KW-1185">Reference proteome</keyword>
<reference evidence="1" key="1">
    <citation type="submission" date="2021-06" db="EMBL/GenBank/DDBJ databases">
        <authorList>
            <person name="Kallberg Y."/>
            <person name="Tangrot J."/>
            <person name="Rosling A."/>
        </authorList>
    </citation>
    <scope>NUCLEOTIDE SEQUENCE</scope>
    <source>
        <strain evidence="1">MA461A</strain>
    </source>
</reference>
<feature type="non-terminal residue" evidence="1">
    <location>
        <position position="1"/>
    </location>
</feature>